<gene>
    <name evidence="2" type="ORF">GCM10010917_25970</name>
</gene>
<dbReference type="RefSeq" id="WP_094092543.1">
    <property type="nucleotide sequence ID" value="NZ_BMHF01000008.1"/>
</dbReference>
<organism evidence="2 3">
    <name type="scientific">Paenibacillus physcomitrellae</name>
    <dbReference type="NCBI Taxonomy" id="1619311"/>
    <lineage>
        <taxon>Bacteria</taxon>
        <taxon>Bacillati</taxon>
        <taxon>Bacillota</taxon>
        <taxon>Bacilli</taxon>
        <taxon>Bacillales</taxon>
        <taxon>Paenibacillaceae</taxon>
        <taxon>Paenibacillus</taxon>
    </lineage>
</organism>
<feature type="compositionally biased region" description="Basic and acidic residues" evidence="1">
    <location>
        <begin position="75"/>
        <end position="87"/>
    </location>
</feature>
<sequence length="109" mass="12285">MDLKPVELQIAVPRTSDAGRIQQEQQFRPTVDQQQLGAQNIKDSELRRIRSSEVDDSPKSELRDHESSDSASSGERQEGRTSAEEKPGSQSEPHLAEHPYKGKHIDFSF</sequence>
<accession>A0ABQ1G9S9</accession>
<evidence type="ECO:0008006" key="4">
    <source>
        <dbReference type="Google" id="ProtNLM"/>
    </source>
</evidence>
<feature type="region of interest" description="Disordered" evidence="1">
    <location>
        <begin position="1"/>
        <end position="20"/>
    </location>
</feature>
<feature type="region of interest" description="Disordered" evidence="1">
    <location>
        <begin position="26"/>
        <end position="109"/>
    </location>
</feature>
<comment type="caution">
    <text evidence="2">The sequence shown here is derived from an EMBL/GenBank/DDBJ whole genome shotgun (WGS) entry which is preliminary data.</text>
</comment>
<proteinExistence type="predicted"/>
<evidence type="ECO:0000313" key="3">
    <source>
        <dbReference type="Proteomes" id="UP000609323"/>
    </source>
</evidence>
<name>A0ABQ1G9S9_9BACL</name>
<dbReference type="EMBL" id="BMHF01000008">
    <property type="protein sequence ID" value="GGA39527.1"/>
    <property type="molecule type" value="Genomic_DNA"/>
</dbReference>
<evidence type="ECO:0000313" key="2">
    <source>
        <dbReference type="EMBL" id="GGA39527.1"/>
    </source>
</evidence>
<dbReference type="Proteomes" id="UP000609323">
    <property type="component" value="Unassembled WGS sequence"/>
</dbReference>
<feature type="compositionally biased region" description="Basic and acidic residues" evidence="1">
    <location>
        <begin position="42"/>
        <end position="68"/>
    </location>
</feature>
<feature type="compositionally biased region" description="Basic and acidic residues" evidence="1">
    <location>
        <begin position="94"/>
        <end position="109"/>
    </location>
</feature>
<feature type="compositionally biased region" description="Polar residues" evidence="1">
    <location>
        <begin position="26"/>
        <end position="38"/>
    </location>
</feature>
<protein>
    <recommendedName>
        <fullName evidence="4">RNA polymerase subunit sigma</fullName>
    </recommendedName>
</protein>
<reference evidence="3" key="1">
    <citation type="journal article" date="2019" name="Int. J. Syst. Evol. Microbiol.">
        <title>The Global Catalogue of Microorganisms (GCM) 10K type strain sequencing project: providing services to taxonomists for standard genome sequencing and annotation.</title>
        <authorList>
            <consortium name="The Broad Institute Genomics Platform"/>
            <consortium name="The Broad Institute Genome Sequencing Center for Infectious Disease"/>
            <person name="Wu L."/>
            <person name="Ma J."/>
        </authorList>
    </citation>
    <scope>NUCLEOTIDE SEQUENCE [LARGE SCALE GENOMIC DNA]</scope>
    <source>
        <strain evidence="3">CGMCC 1.15044</strain>
    </source>
</reference>
<keyword evidence="3" id="KW-1185">Reference proteome</keyword>
<evidence type="ECO:0000256" key="1">
    <source>
        <dbReference type="SAM" id="MobiDB-lite"/>
    </source>
</evidence>